<dbReference type="SUPFAM" id="SSF48452">
    <property type="entry name" value="TPR-like"/>
    <property type="match status" value="1"/>
</dbReference>
<dbReference type="InterPro" id="IPR011990">
    <property type="entry name" value="TPR-like_helical_dom_sf"/>
</dbReference>
<gene>
    <name evidence="1" type="ORF">PCOR1329_LOCUS39812</name>
</gene>
<dbReference type="Proteomes" id="UP001189429">
    <property type="component" value="Unassembled WGS sequence"/>
</dbReference>
<proteinExistence type="predicted"/>
<dbReference type="PANTHER" id="PTHR14614">
    <property type="entry name" value="HEPATOCELLULAR CARCINOMA-ASSOCIATED ANTIGEN"/>
    <property type="match status" value="1"/>
</dbReference>
<organism evidence="1 2">
    <name type="scientific">Prorocentrum cordatum</name>
    <dbReference type="NCBI Taxonomy" id="2364126"/>
    <lineage>
        <taxon>Eukaryota</taxon>
        <taxon>Sar</taxon>
        <taxon>Alveolata</taxon>
        <taxon>Dinophyceae</taxon>
        <taxon>Prorocentrales</taxon>
        <taxon>Prorocentraceae</taxon>
        <taxon>Prorocentrum</taxon>
    </lineage>
</organism>
<reference evidence="1" key="1">
    <citation type="submission" date="2023-10" db="EMBL/GenBank/DDBJ databases">
        <authorList>
            <person name="Chen Y."/>
            <person name="Shah S."/>
            <person name="Dougan E. K."/>
            <person name="Thang M."/>
            <person name="Chan C."/>
        </authorList>
    </citation>
    <scope>NUCLEOTIDE SEQUENCE [LARGE SCALE GENOMIC DNA]</scope>
</reference>
<dbReference type="InterPro" id="IPR029063">
    <property type="entry name" value="SAM-dependent_MTases_sf"/>
</dbReference>
<dbReference type="InterPro" id="IPR019410">
    <property type="entry name" value="Methyltransf_16"/>
</dbReference>
<dbReference type="SUPFAM" id="SSF53335">
    <property type="entry name" value="S-adenosyl-L-methionine-dependent methyltransferases"/>
    <property type="match status" value="1"/>
</dbReference>
<evidence type="ECO:0008006" key="3">
    <source>
        <dbReference type="Google" id="ProtNLM"/>
    </source>
</evidence>
<dbReference type="PANTHER" id="PTHR14614:SF132">
    <property type="entry name" value="PROTEIN-LYSINE METHYLTRANSFERASE C42C1.13"/>
    <property type="match status" value="1"/>
</dbReference>
<protein>
    <recommendedName>
        <fullName evidence="3">Calmodulin-lysine N-methyltransferase</fullName>
    </recommendedName>
</protein>
<dbReference type="EMBL" id="CAUYUJ010014810">
    <property type="protein sequence ID" value="CAK0846258.1"/>
    <property type="molecule type" value="Genomic_DNA"/>
</dbReference>
<dbReference type="Gene3D" id="1.25.40.10">
    <property type="entry name" value="Tetratricopeptide repeat domain"/>
    <property type="match status" value="1"/>
</dbReference>
<dbReference type="Pfam" id="PF10294">
    <property type="entry name" value="Methyltransf_16"/>
    <property type="match status" value="1"/>
</dbReference>
<accession>A0ABN9TK86</accession>
<keyword evidence="2" id="KW-1185">Reference proteome</keyword>
<dbReference type="Gene3D" id="3.40.50.150">
    <property type="entry name" value="Vaccinia Virus protein VP39"/>
    <property type="match status" value="1"/>
</dbReference>
<evidence type="ECO:0000313" key="2">
    <source>
        <dbReference type="Proteomes" id="UP001189429"/>
    </source>
</evidence>
<comment type="caution">
    <text evidence="1">The sequence shown here is derived from an EMBL/GenBank/DDBJ whole genome shotgun (WGS) entry which is preliminary data.</text>
</comment>
<sequence>MKCIGCGVARTGLGILAQQQGGPDLGGGEEAEAELPPDAAEQAGQLEAQALAVVGTGDFKKAEALFLRAARLQPRSARLHEARAQCLLELEDFGEACAAARRSTWLSPEWPVGHLTFGRALLNFGRLQDAAESLDFASSLAGQGADEELRAETAEELARARALLERHWAELHDVPVRTPGGELPMLRIRQYLDCGYCNLSGEQGPGGALWAAAVVLAAHIGSGCPPGRASWRGARVLELGAGTGLAGLAAAAAGASALLTDPQTGLPVMNTNVALNRAAVSGAGGSVQAVAYDWLDDPPAEVAQGHWDVVLAADLVYSFASVAPFVDALARLVRGGGPGAAGGAPALYAHNPRAEELDAELRDALRARGLGVRELPLPERLVPVGRMDLTALRRVVLWAVEAQPGAAADAGASKRQCR</sequence>
<evidence type="ECO:0000313" key="1">
    <source>
        <dbReference type="EMBL" id="CAK0846258.1"/>
    </source>
</evidence>
<name>A0ABN9TK86_9DINO</name>